<dbReference type="PRINTS" id="PR00368">
    <property type="entry name" value="FADPNR"/>
</dbReference>
<organism evidence="2 3">
    <name type="scientific">Conexivisphaera calida</name>
    <dbReference type="NCBI Taxonomy" id="1874277"/>
    <lineage>
        <taxon>Archaea</taxon>
        <taxon>Nitrososphaerota</taxon>
        <taxon>Conexivisphaeria</taxon>
        <taxon>Conexivisphaerales</taxon>
        <taxon>Conexivisphaeraceae</taxon>
        <taxon>Conexivisphaera</taxon>
    </lineage>
</organism>
<dbReference type="EC" id="1.4.1.13" evidence="2"/>
<gene>
    <name evidence="2" type="ORF">NAS2_1110</name>
</gene>
<evidence type="ECO:0000313" key="3">
    <source>
        <dbReference type="Proteomes" id="UP000509448"/>
    </source>
</evidence>
<dbReference type="Gene3D" id="3.50.50.60">
    <property type="entry name" value="FAD/NAD(P)-binding domain"/>
    <property type="match status" value="1"/>
</dbReference>
<dbReference type="Proteomes" id="UP000509448">
    <property type="component" value="Chromosome"/>
</dbReference>
<dbReference type="SUPFAM" id="SSF51905">
    <property type="entry name" value="FAD/NAD(P)-binding domain"/>
    <property type="match status" value="1"/>
</dbReference>
<dbReference type="GO" id="GO:0004355">
    <property type="term" value="F:glutamate synthase (NADPH) activity"/>
    <property type="evidence" value="ECO:0007669"/>
    <property type="project" value="UniProtKB-EC"/>
</dbReference>
<keyword evidence="3" id="KW-1185">Reference proteome</keyword>
<dbReference type="EMBL" id="AP018732">
    <property type="protein sequence ID" value="BBE42499.1"/>
    <property type="molecule type" value="Genomic_DNA"/>
</dbReference>
<feature type="domain" description="FAD/NAD(P)-binding" evidence="1">
    <location>
        <begin position="38"/>
        <end position="348"/>
    </location>
</feature>
<evidence type="ECO:0000259" key="1">
    <source>
        <dbReference type="Pfam" id="PF07992"/>
    </source>
</evidence>
<dbReference type="InterPro" id="IPR023753">
    <property type="entry name" value="FAD/NAD-binding_dom"/>
</dbReference>
<accession>A0A4P2VD32</accession>
<dbReference type="SUPFAM" id="SSF51971">
    <property type="entry name" value="Nucleotide-binding domain"/>
    <property type="match status" value="1"/>
</dbReference>
<keyword evidence="2" id="KW-0560">Oxidoreductase</keyword>
<dbReference type="KEGG" id="ccai:NAS2_1110"/>
<dbReference type="PANTHER" id="PTHR43100">
    <property type="entry name" value="GLUTAMATE SYNTHASE [NADPH] SMALL CHAIN"/>
    <property type="match status" value="1"/>
</dbReference>
<dbReference type="InterPro" id="IPR036188">
    <property type="entry name" value="FAD/NAD-bd_sf"/>
</dbReference>
<dbReference type="PRINTS" id="PR00411">
    <property type="entry name" value="PNDRDTASEI"/>
</dbReference>
<reference evidence="2 3" key="1">
    <citation type="journal article" date="2019" name="ISME J.">
        <title>Isolation and characterization of a thermophilic sulfur- and iron-reducing thaumarchaeote from a terrestrial acidic hot spring.</title>
        <authorList>
            <person name="Kato S."/>
            <person name="Itoh T."/>
            <person name="Yuki M."/>
            <person name="Nagamori M."/>
            <person name="Ohnishi M."/>
            <person name="Uematsu K."/>
            <person name="Suzuki K."/>
            <person name="Takashina T."/>
            <person name="Ohkuma M."/>
        </authorList>
    </citation>
    <scope>NUCLEOTIDE SEQUENCE [LARGE SCALE GENOMIC DNA]</scope>
    <source>
        <strain evidence="2 3">NAS-02</strain>
    </source>
</reference>
<dbReference type="Gene3D" id="3.40.50.720">
    <property type="entry name" value="NAD(P)-binding Rossmann-like Domain"/>
    <property type="match status" value="1"/>
</dbReference>
<sequence length="369" mass="40039">MAFTVSLIKIFIRRNSRQRGMKFLKCSEDAIPPPTGKRVAIVGAGPAGLGAAGVLRCKGHEVHVYDALQEPGGMLIFAIPEYHVPKAGVRSGVQELVKAGVNFHLKTKVAGCSGDGVKLEDLVRDFDAVLIATGTWRSRNLGVPGEDLPGVYVALDWLFEFYQAQLGYTSMDEVPPLGHNIMVVGGGLTAVDATEVPLRYLKDRFNIQKVYLSYRRTRNEAPMSPREFNRLIEKYGVEPLELTVPTKFSPGPNGRVASATLQRMKLESVPGDKRPHPVPIPGSEFEVKVDAVLVAAGEIPSPPFEQGCLGIELNRDGTIKTDQKFRTTAKKVFAAGDVRHGASLYGLALKSGNEAAAALDEFLRTGSWS</sequence>
<evidence type="ECO:0000313" key="2">
    <source>
        <dbReference type="EMBL" id="BBE42499.1"/>
    </source>
</evidence>
<dbReference type="InterPro" id="IPR051394">
    <property type="entry name" value="Glutamate_Synthase"/>
</dbReference>
<name>A0A4P2VD32_9ARCH</name>
<dbReference type="Pfam" id="PF07992">
    <property type="entry name" value="Pyr_redox_2"/>
    <property type="match status" value="1"/>
</dbReference>
<dbReference type="AlphaFoldDB" id="A0A4P2VD32"/>
<proteinExistence type="predicted"/>
<dbReference type="PANTHER" id="PTHR43100:SF1">
    <property type="entry name" value="GLUTAMATE SYNTHASE [NADPH] SMALL CHAIN"/>
    <property type="match status" value="1"/>
</dbReference>
<protein>
    <submittedName>
        <fullName evidence="2">Glutamate synthase [NADPH] small chain</fullName>
        <ecNumber evidence="2">1.4.1.13</ecNumber>
    </submittedName>
</protein>
<dbReference type="NCBIfam" id="NF009409">
    <property type="entry name" value="PRK12770.1"/>
    <property type="match status" value="1"/>
</dbReference>